<proteinExistence type="predicted"/>
<dbReference type="SUPFAM" id="SSF140663">
    <property type="entry name" value="TTHA0068-like"/>
    <property type="match status" value="1"/>
</dbReference>
<accession>A0A1I3TH49</accession>
<dbReference type="AlphaFoldDB" id="A0A1I3TH49"/>
<keyword evidence="2" id="KW-1185">Reference proteome</keyword>
<dbReference type="InterPro" id="IPR023203">
    <property type="entry name" value="TTHA0068_sf"/>
</dbReference>
<reference evidence="2" key="1">
    <citation type="submission" date="2016-10" db="EMBL/GenBank/DDBJ databases">
        <authorList>
            <person name="Varghese N."/>
            <person name="Submissions S."/>
        </authorList>
    </citation>
    <scope>NUCLEOTIDE SEQUENCE [LARGE SCALE GENOMIC DNA]</scope>
    <source>
        <strain evidence="2">DSM 26348</strain>
    </source>
</reference>
<protein>
    <recommendedName>
        <fullName evidence="3">DUF309 domain-containing protein</fullName>
    </recommendedName>
</protein>
<dbReference type="Gene3D" id="1.10.3450.10">
    <property type="entry name" value="TTHA0068-like"/>
    <property type="match status" value="1"/>
</dbReference>
<dbReference type="RefSeq" id="WP_092057226.1">
    <property type="nucleotide sequence ID" value="NZ_FOQD01000030.1"/>
</dbReference>
<evidence type="ECO:0000313" key="1">
    <source>
        <dbReference type="EMBL" id="SFJ69862.1"/>
    </source>
</evidence>
<sequence>MADQPNSSQSHDSAISHGVFPHFLPQSTYVPGITPRPRDETHPVGETLEQALARGAFLFQHGYYWEAHEAWETAWIAAGRRGPLADYLKALIKLAACGVKCLAGNRPGAIRHARRAQELLQGLLQREKSISKPGERGTSVRCFPEQLFTSLEAFASTLAADPPIATDAQREAAKSGGVKLLGSVELTHPASSFSH</sequence>
<dbReference type="InterPro" id="IPR005500">
    <property type="entry name" value="DUF309"/>
</dbReference>
<name>A0A1I3TH49_9PLAN</name>
<evidence type="ECO:0000313" key="2">
    <source>
        <dbReference type="Proteomes" id="UP000199518"/>
    </source>
</evidence>
<evidence type="ECO:0008006" key="3">
    <source>
        <dbReference type="Google" id="ProtNLM"/>
    </source>
</evidence>
<dbReference type="EMBL" id="FOQD01000030">
    <property type="protein sequence ID" value="SFJ69862.1"/>
    <property type="molecule type" value="Genomic_DNA"/>
</dbReference>
<organism evidence="1 2">
    <name type="scientific">Planctomicrobium piriforme</name>
    <dbReference type="NCBI Taxonomy" id="1576369"/>
    <lineage>
        <taxon>Bacteria</taxon>
        <taxon>Pseudomonadati</taxon>
        <taxon>Planctomycetota</taxon>
        <taxon>Planctomycetia</taxon>
        <taxon>Planctomycetales</taxon>
        <taxon>Planctomycetaceae</taxon>
        <taxon>Planctomicrobium</taxon>
    </lineage>
</organism>
<gene>
    <name evidence="1" type="ORF">SAMN05421753_13015</name>
</gene>
<dbReference type="Pfam" id="PF03745">
    <property type="entry name" value="DUF309"/>
    <property type="match status" value="1"/>
</dbReference>
<dbReference type="Proteomes" id="UP000199518">
    <property type="component" value="Unassembled WGS sequence"/>
</dbReference>
<dbReference type="OrthoDB" id="9799942at2"/>